<keyword evidence="1" id="KW-0732">Signal</keyword>
<protein>
    <submittedName>
        <fullName evidence="2">Uncharacterized protein</fullName>
    </submittedName>
</protein>
<keyword evidence="3" id="KW-1185">Reference proteome</keyword>
<organism evidence="2 3">
    <name type="scientific">Cercospora zeae-maydis SCOH1-5</name>
    <dbReference type="NCBI Taxonomy" id="717836"/>
    <lineage>
        <taxon>Eukaryota</taxon>
        <taxon>Fungi</taxon>
        <taxon>Dikarya</taxon>
        <taxon>Ascomycota</taxon>
        <taxon>Pezizomycotina</taxon>
        <taxon>Dothideomycetes</taxon>
        <taxon>Dothideomycetidae</taxon>
        <taxon>Mycosphaerellales</taxon>
        <taxon>Mycosphaerellaceae</taxon>
        <taxon>Cercospora</taxon>
    </lineage>
</organism>
<sequence length="116" mass="13189">MAALAIIFKALLLATIAGAGASQYPSGRKKRPSAFIPMLVREEEMFADQTPVVSFGVLLLVPQSLEDGHEIDHYMQNCNRLLYHVHPDHYQTSHNYSYNQHHWLCLANQNSRRAAR</sequence>
<name>A0A6A6FPZ3_9PEZI</name>
<evidence type="ECO:0000313" key="2">
    <source>
        <dbReference type="EMBL" id="KAF2215546.1"/>
    </source>
</evidence>
<dbReference type="EMBL" id="ML992666">
    <property type="protein sequence ID" value="KAF2215546.1"/>
    <property type="molecule type" value="Genomic_DNA"/>
</dbReference>
<proteinExistence type="predicted"/>
<gene>
    <name evidence="2" type="ORF">CERZMDRAFT_94946</name>
</gene>
<feature type="chain" id="PRO_5025522581" evidence="1">
    <location>
        <begin position="22"/>
        <end position="116"/>
    </location>
</feature>
<dbReference type="Proteomes" id="UP000799539">
    <property type="component" value="Unassembled WGS sequence"/>
</dbReference>
<accession>A0A6A6FPZ3</accession>
<dbReference type="AlphaFoldDB" id="A0A6A6FPZ3"/>
<feature type="signal peptide" evidence="1">
    <location>
        <begin position="1"/>
        <end position="21"/>
    </location>
</feature>
<reference evidence="2" key="1">
    <citation type="journal article" date="2020" name="Stud. Mycol.">
        <title>101 Dothideomycetes genomes: a test case for predicting lifestyles and emergence of pathogens.</title>
        <authorList>
            <person name="Haridas S."/>
            <person name="Albert R."/>
            <person name="Binder M."/>
            <person name="Bloem J."/>
            <person name="Labutti K."/>
            <person name="Salamov A."/>
            <person name="Andreopoulos B."/>
            <person name="Baker S."/>
            <person name="Barry K."/>
            <person name="Bills G."/>
            <person name="Bluhm B."/>
            <person name="Cannon C."/>
            <person name="Castanera R."/>
            <person name="Culley D."/>
            <person name="Daum C."/>
            <person name="Ezra D."/>
            <person name="Gonzalez J."/>
            <person name="Henrissat B."/>
            <person name="Kuo A."/>
            <person name="Liang C."/>
            <person name="Lipzen A."/>
            <person name="Lutzoni F."/>
            <person name="Magnuson J."/>
            <person name="Mondo S."/>
            <person name="Nolan M."/>
            <person name="Ohm R."/>
            <person name="Pangilinan J."/>
            <person name="Park H.-J."/>
            <person name="Ramirez L."/>
            <person name="Alfaro M."/>
            <person name="Sun H."/>
            <person name="Tritt A."/>
            <person name="Yoshinaga Y."/>
            <person name="Zwiers L.-H."/>
            <person name="Turgeon B."/>
            <person name="Goodwin S."/>
            <person name="Spatafora J."/>
            <person name="Crous P."/>
            <person name="Grigoriev I."/>
        </authorList>
    </citation>
    <scope>NUCLEOTIDE SEQUENCE</scope>
    <source>
        <strain evidence="2">SCOH1-5</strain>
    </source>
</reference>
<evidence type="ECO:0000313" key="3">
    <source>
        <dbReference type="Proteomes" id="UP000799539"/>
    </source>
</evidence>
<evidence type="ECO:0000256" key="1">
    <source>
        <dbReference type="SAM" id="SignalP"/>
    </source>
</evidence>